<dbReference type="EMBL" id="CAKXAJ010001279">
    <property type="protein sequence ID" value="CAH2207783.1"/>
    <property type="molecule type" value="Genomic_DNA"/>
</dbReference>
<evidence type="ECO:0000313" key="1">
    <source>
        <dbReference type="EMBL" id="CAH2207783.1"/>
    </source>
</evidence>
<evidence type="ECO:0000313" key="2">
    <source>
        <dbReference type="Proteomes" id="UP000838756"/>
    </source>
</evidence>
<organism evidence="1 2">
    <name type="scientific">Pararge aegeria aegeria</name>
    <dbReference type="NCBI Taxonomy" id="348720"/>
    <lineage>
        <taxon>Eukaryota</taxon>
        <taxon>Metazoa</taxon>
        <taxon>Ecdysozoa</taxon>
        <taxon>Arthropoda</taxon>
        <taxon>Hexapoda</taxon>
        <taxon>Insecta</taxon>
        <taxon>Pterygota</taxon>
        <taxon>Neoptera</taxon>
        <taxon>Endopterygota</taxon>
        <taxon>Lepidoptera</taxon>
        <taxon>Glossata</taxon>
        <taxon>Ditrysia</taxon>
        <taxon>Papilionoidea</taxon>
        <taxon>Nymphalidae</taxon>
        <taxon>Satyrinae</taxon>
        <taxon>Satyrini</taxon>
        <taxon>Parargina</taxon>
        <taxon>Pararge</taxon>
    </lineage>
</organism>
<dbReference type="Proteomes" id="UP000838756">
    <property type="component" value="Unassembled WGS sequence"/>
</dbReference>
<proteinExistence type="predicted"/>
<protein>
    <submittedName>
        <fullName evidence="1">Jg4434 protein</fullName>
    </submittedName>
</protein>
<reference evidence="1" key="1">
    <citation type="submission" date="2022-03" db="EMBL/GenBank/DDBJ databases">
        <authorList>
            <person name="Lindestad O."/>
        </authorList>
    </citation>
    <scope>NUCLEOTIDE SEQUENCE</scope>
</reference>
<dbReference type="AlphaFoldDB" id="A0A8S4QD89"/>
<accession>A0A8S4QD89</accession>
<name>A0A8S4QD89_9NEOP</name>
<sequence>MDAAAYSLLYSLSGLVRHPRQEEGWWQLYSDMHLPHTNPVCKADLESLIVSEVVGVYVRKAVEMSVAVGWLLHVVVAKGTAKDTAVGVAVRVVVGEGLVVAQEGQC</sequence>
<comment type="caution">
    <text evidence="1">The sequence shown here is derived from an EMBL/GenBank/DDBJ whole genome shotgun (WGS) entry which is preliminary data.</text>
</comment>
<gene>
    <name evidence="1" type="primary">jg4434</name>
    <name evidence="1" type="ORF">PAEG_LOCUS403</name>
</gene>
<keyword evidence="2" id="KW-1185">Reference proteome</keyword>